<gene>
    <name evidence="2" type="ORF">Ahy_A01g001513</name>
</gene>
<protein>
    <submittedName>
        <fullName evidence="2">Uncharacterized protein</fullName>
    </submittedName>
</protein>
<dbReference type="PANTHER" id="PTHR34130">
    <property type="entry name" value="OS08G0243800 PROTEIN"/>
    <property type="match status" value="1"/>
</dbReference>
<evidence type="ECO:0000313" key="2">
    <source>
        <dbReference type="EMBL" id="RYR77030.1"/>
    </source>
</evidence>
<feature type="region of interest" description="Disordered" evidence="1">
    <location>
        <begin position="1"/>
        <end position="21"/>
    </location>
</feature>
<sequence length="293" mass="33066">MEEEHARMIEDKNNYNEFQEVKEQREGIAMVEEKQEEEEEEALSLCDMPLNQNSRSASKCNSMDDASFTKILRRSPPSSSSMTDTTELFEFFSGFSSSSSSDMCPADDIIFCGKLVPFKNRQGPTQNHMRNQDVVETKKPPLRRRRSESLSSVVTRSNSVTTGSRRFMMRNSRSLDYRRLHEHSSSAISQVPEVDRNLSSRSVAEVATAKKAMKPRWYSLVFGTMRVPPEMELSDMKNRQVRRNSSGTMFPAMDSGAANRSSGKVSWKILKALSCKDHSSVAVTTSFALPQAS</sequence>
<name>A0A445ENJ8_ARAHY</name>
<dbReference type="EMBL" id="SDMP01000001">
    <property type="protein sequence ID" value="RYR77030.1"/>
    <property type="molecule type" value="Genomic_DNA"/>
</dbReference>
<organism evidence="2 3">
    <name type="scientific">Arachis hypogaea</name>
    <name type="common">Peanut</name>
    <dbReference type="NCBI Taxonomy" id="3818"/>
    <lineage>
        <taxon>Eukaryota</taxon>
        <taxon>Viridiplantae</taxon>
        <taxon>Streptophyta</taxon>
        <taxon>Embryophyta</taxon>
        <taxon>Tracheophyta</taxon>
        <taxon>Spermatophyta</taxon>
        <taxon>Magnoliopsida</taxon>
        <taxon>eudicotyledons</taxon>
        <taxon>Gunneridae</taxon>
        <taxon>Pentapetalae</taxon>
        <taxon>rosids</taxon>
        <taxon>fabids</taxon>
        <taxon>Fabales</taxon>
        <taxon>Fabaceae</taxon>
        <taxon>Papilionoideae</taxon>
        <taxon>50 kb inversion clade</taxon>
        <taxon>dalbergioids sensu lato</taxon>
        <taxon>Dalbergieae</taxon>
        <taxon>Pterocarpus clade</taxon>
        <taxon>Arachis</taxon>
    </lineage>
</organism>
<proteinExistence type="predicted"/>
<dbReference type="PANTHER" id="PTHR34130:SF3">
    <property type="entry name" value="DUF1645 FAMILY PROTEIN"/>
    <property type="match status" value="1"/>
</dbReference>
<feature type="region of interest" description="Disordered" evidence="1">
    <location>
        <begin position="139"/>
        <end position="159"/>
    </location>
</feature>
<accession>A0A445ENJ8</accession>
<reference evidence="2 3" key="1">
    <citation type="submission" date="2019-01" db="EMBL/GenBank/DDBJ databases">
        <title>Sequencing of cultivated peanut Arachis hypogaea provides insights into genome evolution and oil improvement.</title>
        <authorList>
            <person name="Chen X."/>
        </authorList>
    </citation>
    <scope>NUCLEOTIDE SEQUENCE [LARGE SCALE GENOMIC DNA]</scope>
    <source>
        <strain evidence="3">cv. Fuhuasheng</strain>
        <tissue evidence="2">Leaves</tissue>
    </source>
</reference>
<feature type="compositionally biased region" description="Low complexity" evidence="1">
    <location>
        <begin position="149"/>
        <end position="159"/>
    </location>
</feature>
<evidence type="ECO:0000256" key="1">
    <source>
        <dbReference type="SAM" id="MobiDB-lite"/>
    </source>
</evidence>
<comment type="caution">
    <text evidence="2">The sequence shown here is derived from an EMBL/GenBank/DDBJ whole genome shotgun (WGS) entry which is preliminary data.</text>
</comment>
<dbReference type="Proteomes" id="UP000289738">
    <property type="component" value="Chromosome A01"/>
</dbReference>
<dbReference type="AlphaFoldDB" id="A0A445ENJ8"/>
<evidence type="ECO:0000313" key="3">
    <source>
        <dbReference type="Proteomes" id="UP000289738"/>
    </source>
</evidence>
<keyword evidence="3" id="KW-1185">Reference proteome</keyword>
<dbReference type="OrthoDB" id="752671at2759"/>